<comment type="similarity">
    <text evidence="11 12">Belongs to the TonB-dependent receptor family.</text>
</comment>
<keyword evidence="7" id="KW-0406">Ion transport</keyword>
<dbReference type="InterPro" id="IPR039426">
    <property type="entry name" value="TonB-dep_rcpt-like"/>
</dbReference>
<dbReference type="Pfam" id="PF13620">
    <property type="entry name" value="CarboxypepD_reg"/>
    <property type="match status" value="1"/>
</dbReference>
<dbReference type="AlphaFoldDB" id="A0A932A8Q8"/>
<keyword evidence="6" id="KW-0408">Iron</keyword>
<dbReference type="Proteomes" id="UP000779809">
    <property type="component" value="Unassembled WGS sequence"/>
</dbReference>
<proteinExistence type="inferred from homology"/>
<evidence type="ECO:0000256" key="2">
    <source>
        <dbReference type="ARBA" id="ARBA00022448"/>
    </source>
</evidence>
<feature type="domain" description="TonB-dependent receptor plug" evidence="15">
    <location>
        <begin position="125"/>
        <end position="230"/>
    </location>
</feature>
<evidence type="ECO:0000256" key="3">
    <source>
        <dbReference type="ARBA" id="ARBA00022452"/>
    </source>
</evidence>
<keyword evidence="4" id="KW-0410">Iron transport</keyword>
<evidence type="ECO:0000256" key="10">
    <source>
        <dbReference type="ARBA" id="ARBA00023237"/>
    </source>
</evidence>
<dbReference type="Pfam" id="PF00593">
    <property type="entry name" value="TonB_dep_Rec_b-barrel"/>
    <property type="match status" value="1"/>
</dbReference>
<comment type="subcellular location">
    <subcellularLocation>
        <location evidence="1 11">Cell outer membrane</location>
        <topology evidence="1 11">Multi-pass membrane protein</topology>
    </subcellularLocation>
</comment>
<dbReference type="PROSITE" id="PS52016">
    <property type="entry name" value="TONB_DEPENDENT_REC_3"/>
    <property type="match status" value="1"/>
</dbReference>
<feature type="chain" id="PRO_5036697714" evidence="13">
    <location>
        <begin position="23"/>
        <end position="775"/>
    </location>
</feature>
<dbReference type="InterPro" id="IPR036942">
    <property type="entry name" value="Beta-barrel_TonB_sf"/>
</dbReference>
<keyword evidence="8 12" id="KW-0798">TonB box</keyword>
<keyword evidence="9 11" id="KW-0472">Membrane</keyword>
<dbReference type="SUPFAM" id="SSF49452">
    <property type="entry name" value="Starch-binding domain-like"/>
    <property type="match status" value="1"/>
</dbReference>
<gene>
    <name evidence="16" type="ORF">HYX28_07250</name>
</gene>
<dbReference type="Pfam" id="PF07715">
    <property type="entry name" value="Plug"/>
    <property type="match status" value="1"/>
</dbReference>
<keyword evidence="16" id="KW-0675">Receptor</keyword>
<reference evidence="16" key="1">
    <citation type="submission" date="2020-07" db="EMBL/GenBank/DDBJ databases">
        <title>Huge and variable diversity of episymbiotic CPR bacteria and DPANN archaea in groundwater ecosystems.</title>
        <authorList>
            <person name="He C.Y."/>
            <person name="Keren R."/>
            <person name="Whittaker M."/>
            <person name="Farag I.F."/>
            <person name="Doudna J."/>
            <person name="Cate J.H.D."/>
            <person name="Banfield J.F."/>
        </authorList>
    </citation>
    <scope>NUCLEOTIDE SEQUENCE</scope>
    <source>
        <strain evidence="16">NC_groundwater_580_Pr5_B-0.1um_64_19</strain>
    </source>
</reference>
<evidence type="ECO:0000256" key="4">
    <source>
        <dbReference type="ARBA" id="ARBA00022496"/>
    </source>
</evidence>
<sequence length="775" mass="84243">MSRRSLLRLLLLIVLSVTGAAAQSTISGTVTDAQGKGVAGAKVALRSRGVERMTTTTDSAGGFQFANVDAGQWEVWAESADLMPIEYELDLKAGQPVSVELVLPNRQTVRQQVEVVATREPEDPAQVPAPIQVFGGDELRNRGARDLRSAMALATGVEIAPGGDAGPASSVPDFWGLKEFDAFLLLVDGVPWGGAFNPALTALNLSDVERVEVLRGPAAVTYGATSFVGVINVVNRGVESTERSLTLRGGSHGSGGGSFSTPLPLWGEWKSRLTIEGEREGFADDRTSFARGHGLWRIERKWDAERRFWITGDLNWLDQAPASPRVRDGAELSPLTPVDSNYNPAGAFLNDHRGTLVLGFDRPAGQGWHWYTTASVSYASQQAFRGFLAELDNVPDNARGVRENIQYTDVYFDTHWTRRYPRGVSFTIGTDYLHGAGNAQGADFAYTVPLSGAATMVPQPDNLDFRIDDYRDFLGPYAMVEWSPFERLRLDAGIRLNLTHESQDVADGGAGEFAVGSRTDFRAGGNLGASFTAWQSGQDDVHLYAVYRDTFKPAAIDFGIGEEEGGGGDRILKPETARSVEGGLKGRFLDRRLELEASGFLMDFNNLVMAAPGGGTGGLINGGQERFKGFETGGSYLLRSDLFARATYSYHDARFTDLLFDFGGGPTQLAGKRLEMSANNLFAFGLMYAPTKGFLGGVTVNYTGARFLNKRNTALADGFATVDLSAGYRTRRWELRVDARNLGDARDPVAESELGDAQYYLMTNRRVDGTLKLRF</sequence>
<dbReference type="GO" id="GO:0030246">
    <property type="term" value="F:carbohydrate binding"/>
    <property type="evidence" value="ECO:0007669"/>
    <property type="project" value="InterPro"/>
</dbReference>
<feature type="domain" description="TonB-dependent receptor-like beta-barrel" evidence="14">
    <location>
        <begin position="328"/>
        <end position="742"/>
    </location>
</feature>
<evidence type="ECO:0000256" key="8">
    <source>
        <dbReference type="ARBA" id="ARBA00023077"/>
    </source>
</evidence>
<dbReference type="PANTHER" id="PTHR32552">
    <property type="entry name" value="FERRICHROME IRON RECEPTOR-RELATED"/>
    <property type="match status" value="1"/>
</dbReference>
<evidence type="ECO:0000256" key="1">
    <source>
        <dbReference type="ARBA" id="ARBA00004571"/>
    </source>
</evidence>
<feature type="signal peptide" evidence="13">
    <location>
        <begin position="1"/>
        <end position="22"/>
    </location>
</feature>
<keyword evidence="2 11" id="KW-0813">Transport</keyword>
<dbReference type="InterPro" id="IPR013784">
    <property type="entry name" value="Carb-bd-like_fold"/>
</dbReference>
<dbReference type="Gene3D" id="2.40.170.20">
    <property type="entry name" value="TonB-dependent receptor, beta-barrel domain"/>
    <property type="match status" value="1"/>
</dbReference>
<evidence type="ECO:0000256" key="11">
    <source>
        <dbReference type="PROSITE-ProRule" id="PRU01360"/>
    </source>
</evidence>
<dbReference type="Gene3D" id="2.60.40.1120">
    <property type="entry name" value="Carboxypeptidase-like, regulatory domain"/>
    <property type="match status" value="1"/>
</dbReference>
<accession>A0A932A8Q8</accession>
<evidence type="ECO:0000259" key="14">
    <source>
        <dbReference type="Pfam" id="PF00593"/>
    </source>
</evidence>
<evidence type="ECO:0000256" key="12">
    <source>
        <dbReference type="RuleBase" id="RU003357"/>
    </source>
</evidence>
<keyword evidence="5 11" id="KW-0812">Transmembrane</keyword>
<keyword evidence="10 11" id="KW-0998">Cell outer membrane</keyword>
<organism evidence="16 17">
    <name type="scientific">Candidatus Korobacter versatilis</name>
    <dbReference type="NCBI Taxonomy" id="658062"/>
    <lineage>
        <taxon>Bacteria</taxon>
        <taxon>Pseudomonadati</taxon>
        <taxon>Acidobacteriota</taxon>
        <taxon>Terriglobia</taxon>
        <taxon>Terriglobales</taxon>
        <taxon>Candidatus Korobacteraceae</taxon>
        <taxon>Candidatus Korobacter</taxon>
    </lineage>
</organism>
<dbReference type="Gene3D" id="2.170.130.10">
    <property type="entry name" value="TonB-dependent receptor, plug domain"/>
    <property type="match status" value="1"/>
</dbReference>
<dbReference type="GO" id="GO:0009279">
    <property type="term" value="C:cell outer membrane"/>
    <property type="evidence" value="ECO:0007669"/>
    <property type="project" value="UniProtKB-SubCell"/>
</dbReference>
<evidence type="ECO:0000256" key="9">
    <source>
        <dbReference type="ARBA" id="ARBA00023136"/>
    </source>
</evidence>
<evidence type="ECO:0000256" key="7">
    <source>
        <dbReference type="ARBA" id="ARBA00023065"/>
    </source>
</evidence>
<keyword evidence="13" id="KW-0732">Signal</keyword>
<evidence type="ECO:0000313" key="16">
    <source>
        <dbReference type="EMBL" id="MBI2678562.1"/>
    </source>
</evidence>
<dbReference type="InterPro" id="IPR000531">
    <property type="entry name" value="Beta-barrel_TonB"/>
</dbReference>
<evidence type="ECO:0000256" key="13">
    <source>
        <dbReference type="SAM" id="SignalP"/>
    </source>
</evidence>
<comment type="caution">
    <text evidence="16">The sequence shown here is derived from an EMBL/GenBank/DDBJ whole genome shotgun (WGS) entry which is preliminary data.</text>
</comment>
<protein>
    <submittedName>
        <fullName evidence="16">TonB-dependent receptor</fullName>
    </submittedName>
</protein>
<evidence type="ECO:0000256" key="6">
    <source>
        <dbReference type="ARBA" id="ARBA00023004"/>
    </source>
</evidence>
<dbReference type="GO" id="GO:0006826">
    <property type="term" value="P:iron ion transport"/>
    <property type="evidence" value="ECO:0007669"/>
    <property type="project" value="UniProtKB-KW"/>
</dbReference>
<dbReference type="InterPro" id="IPR012910">
    <property type="entry name" value="Plug_dom"/>
</dbReference>
<name>A0A932A8Q8_9BACT</name>
<dbReference type="EMBL" id="JACPNR010000009">
    <property type="protein sequence ID" value="MBI2678562.1"/>
    <property type="molecule type" value="Genomic_DNA"/>
</dbReference>
<dbReference type="InterPro" id="IPR037066">
    <property type="entry name" value="Plug_dom_sf"/>
</dbReference>
<dbReference type="PANTHER" id="PTHR32552:SF81">
    <property type="entry name" value="TONB-DEPENDENT OUTER MEMBRANE RECEPTOR"/>
    <property type="match status" value="1"/>
</dbReference>
<evidence type="ECO:0000259" key="15">
    <source>
        <dbReference type="Pfam" id="PF07715"/>
    </source>
</evidence>
<evidence type="ECO:0000256" key="5">
    <source>
        <dbReference type="ARBA" id="ARBA00022692"/>
    </source>
</evidence>
<keyword evidence="3 11" id="KW-1134">Transmembrane beta strand</keyword>
<dbReference type="SUPFAM" id="SSF56935">
    <property type="entry name" value="Porins"/>
    <property type="match status" value="1"/>
</dbReference>
<evidence type="ECO:0000313" key="17">
    <source>
        <dbReference type="Proteomes" id="UP000779809"/>
    </source>
</evidence>